<feature type="domain" description="HTH marR-type" evidence="1">
    <location>
        <begin position="30"/>
        <end position="158"/>
    </location>
</feature>
<dbReference type="Pfam" id="PF01047">
    <property type="entry name" value="MarR"/>
    <property type="match status" value="1"/>
</dbReference>
<evidence type="ECO:0000259" key="1">
    <source>
        <dbReference type="PROSITE" id="PS50995"/>
    </source>
</evidence>
<name>A0A6J6U093_9ZZZZ</name>
<dbReference type="GO" id="GO:0006950">
    <property type="term" value="P:response to stress"/>
    <property type="evidence" value="ECO:0007669"/>
    <property type="project" value="TreeGrafter"/>
</dbReference>
<gene>
    <name evidence="2" type="ORF">UFOPK2761_02081</name>
</gene>
<dbReference type="Gene3D" id="1.10.10.10">
    <property type="entry name" value="Winged helix-like DNA-binding domain superfamily/Winged helix DNA-binding domain"/>
    <property type="match status" value="1"/>
</dbReference>
<dbReference type="PROSITE" id="PS50995">
    <property type="entry name" value="HTH_MARR_2"/>
    <property type="match status" value="1"/>
</dbReference>
<organism evidence="2">
    <name type="scientific">freshwater metagenome</name>
    <dbReference type="NCBI Taxonomy" id="449393"/>
    <lineage>
        <taxon>unclassified sequences</taxon>
        <taxon>metagenomes</taxon>
        <taxon>ecological metagenomes</taxon>
    </lineage>
</organism>
<dbReference type="InterPro" id="IPR036390">
    <property type="entry name" value="WH_DNA-bd_sf"/>
</dbReference>
<dbReference type="EMBL" id="CAEZYQ010000016">
    <property type="protein sequence ID" value="CAB4752705.1"/>
    <property type="molecule type" value="Genomic_DNA"/>
</dbReference>
<dbReference type="InterPro" id="IPR036388">
    <property type="entry name" value="WH-like_DNA-bd_sf"/>
</dbReference>
<proteinExistence type="predicted"/>
<dbReference type="GO" id="GO:0003700">
    <property type="term" value="F:DNA-binding transcription factor activity"/>
    <property type="evidence" value="ECO:0007669"/>
    <property type="project" value="InterPro"/>
</dbReference>
<dbReference type="SMART" id="SM00347">
    <property type="entry name" value="HTH_MARR"/>
    <property type="match status" value="1"/>
</dbReference>
<dbReference type="InterPro" id="IPR039422">
    <property type="entry name" value="MarR/SlyA-like"/>
</dbReference>
<dbReference type="InterPro" id="IPR000835">
    <property type="entry name" value="HTH_MarR-typ"/>
</dbReference>
<dbReference type="AlphaFoldDB" id="A0A6J6U093"/>
<accession>A0A6J6U093</accession>
<dbReference type="PANTHER" id="PTHR33164:SF43">
    <property type="entry name" value="HTH-TYPE TRANSCRIPTIONAL REPRESSOR YETL"/>
    <property type="match status" value="1"/>
</dbReference>
<protein>
    <submittedName>
        <fullName evidence="2">Unannotated protein</fullName>
    </submittedName>
</protein>
<reference evidence="2" key="1">
    <citation type="submission" date="2020-05" db="EMBL/GenBank/DDBJ databases">
        <authorList>
            <person name="Chiriac C."/>
            <person name="Salcher M."/>
            <person name="Ghai R."/>
            <person name="Kavagutti S V."/>
        </authorList>
    </citation>
    <scope>NUCLEOTIDE SEQUENCE</scope>
</reference>
<dbReference type="SUPFAM" id="SSF46785">
    <property type="entry name" value="Winged helix' DNA-binding domain"/>
    <property type="match status" value="1"/>
</dbReference>
<evidence type="ECO:0000313" key="2">
    <source>
        <dbReference type="EMBL" id="CAB4752705.1"/>
    </source>
</evidence>
<sequence>MSDISDTTQQPGHLVGPATAFADAWEQTPSLEALRALVQVGSRVRPAVARRSGLTETELVTLERLVEGPVGFAELARLLEVSTAAATGVGDRLEGHGHAVRRAHPSDRRRVELHVTDSGREEVLGHLLPMFRALAELDARFSPEERDVVARYLDGARAALVRAAEGENPDVSADGRG</sequence>
<dbReference type="PANTHER" id="PTHR33164">
    <property type="entry name" value="TRANSCRIPTIONAL REGULATOR, MARR FAMILY"/>
    <property type="match status" value="1"/>
</dbReference>